<accession>A0A2T2WY29</accession>
<organism evidence="4 5">
    <name type="scientific">Sulfobacillus benefaciens</name>
    <dbReference type="NCBI Taxonomy" id="453960"/>
    <lineage>
        <taxon>Bacteria</taxon>
        <taxon>Bacillati</taxon>
        <taxon>Bacillota</taxon>
        <taxon>Clostridia</taxon>
        <taxon>Eubacteriales</taxon>
        <taxon>Clostridiales Family XVII. Incertae Sedis</taxon>
        <taxon>Sulfobacillus</taxon>
    </lineage>
</organism>
<dbReference type="GO" id="GO:0006635">
    <property type="term" value="P:fatty acid beta-oxidation"/>
    <property type="evidence" value="ECO:0007669"/>
    <property type="project" value="TreeGrafter"/>
</dbReference>
<evidence type="ECO:0000313" key="5">
    <source>
        <dbReference type="Proteomes" id="UP000242699"/>
    </source>
</evidence>
<dbReference type="Proteomes" id="UP000242699">
    <property type="component" value="Unassembled WGS sequence"/>
</dbReference>
<dbReference type="PANTHER" id="PTHR11941">
    <property type="entry name" value="ENOYL-COA HYDRATASE-RELATED"/>
    <property type="match status" value="1"/>
</dbReference>
<evidence type="ECO:0000256" key="3">
    <source>
        <dbReference type="RuleBase" id="RU003707"/>
    </source>
</evidence>
<dbReference type="EMBL" id="PXYT01000029">
    <property type="protein sequence ID" value="PSR27116.1"/>
    <property type="molecule type" value="Genomic_DNA"/>
</dbReference>
<evidence type="ECO:0000256" key="2">
    <source>
        <dbReference type="ARBA" id="ARBA00023239"/>
    </source>
</evidence>
<sequence length="258" mass="28389">MPTVRMNTEKTLTLTVDKLIARISINRPTRRNALTEAMWETLFEWVNHLPEELRLLIITGEGGVFTSGSDIRELAKISMDRVDRIFRLIESTARTIEAMPVPSVAAISGPALGGGLILALACDLRIGTSRAQFGMPVGRLGITLQPPFLERLVQVLGLSRTKDLIYTGRTYQAREALNIGLLNYLVPDATRFAEEVEGLAGKILAQSPPSLVAVKENMERLLKLTTAEVTESWVGPDFAEGIRAFTEKRSPSFPDGTK</sequence>
<dbReference type="InterPro" id="IPR029045">
    <property type="entry name" value="ClpP/crotonase-like_dom_sf"/>
</dbReference>
<dbReference type="InterPro" id="IPR018376">
    <property type="entry name" value="Enoyl-CoA_hyd/isom_CS"/>
</dbReference>
<name>A0A2T2WY29_9FIRM</name>
<dbReference type="AlphaFoldDB" id="A0A2T2WY29"/>
<keyword evidence="2" id="KW-0456">Lyase</keyword>
<gene>
    <name evidence="4" type="ORF">C7B43_12360</name>
</gene>
<dbReference type="Gene3D" id="3.90.226.10">
    <property type="entry name" value="2-enoyl-CoA Hydratase, Chain A, domain 1"/>
    <property type="match status" value="1"/>
</dbReference>
<dbReference type="InterPro" id="IPR001753">
    <property type="entry name" value="Enoyl-CoA_hydra/iso"/>
</dbReference>
<dbReference type="InterPro" id="IPR014748">
    <property type="entry name" value="Enoyl-CoA_hydra_C"/>
</dbReference>
<dbReference type="GO" id="GO:0016829">
    <property type="term" value="F:lyase activity"/>
    <property type="evidence" value="ECO:0007669"/>
    <property type="project" value="UniProtKB-KW"/>
</dbReference>
<dbReference type="PROSITE" id="PS00166">
    <property type="entry name" value="ENOYL_COA_HYDRATASE"/>
    <property type="match status" value="1"/>
</dbReference>
<protein>
    <submittedName>
        <fullName evidence="4">3-hydroxybutyryl-CoA dehydratase</fullName>
    </submittedName>
</protein>
<dbReference type="SUPFAM" id="SSF52096">
    <property type="entry name" value="ClpP/crotonase"/>
    <property type="match status" value="1"/>
</dbReference>
<evidence type="ECO:0000256" key="1">
    <source>
        <dbReference type="ARBA" id="ARBA00005254"/>
    </source>
</evidence>
<proteinExistence type="inferred from homology"/>
<dbReference type="Pfam" id="PF00378">
    <property type="entry name" value="ECH_1"/>
    <property type="match status" value="1"/>
</dbReference>
<comment type="caution">
    <text evidence="4">The sequence shown here is derived from an EMBL/GenBank/DDBJ whole genome shotgun (WGS) entry which is preliminary data.</text>
</comment>
<dbReference type="CDD" id="cd06558">
    <property type="entry name" value="crotonase-like"/>
    <property type="match status" value="1"/>
</dbReference>
<evidence type="ECO:0000313" key="4">
    <source>
        <dbReference type="EMBL" id="PSR27116.1"/>
    </source>
</evidence>
<reference evidence="4 5" key="1">
    <citation type="journal article" date="2014" name="BMC Genomics">
        <title>Comparison of environmental and isolate Sulfobacillus genomes reveals diverse carbon, sulfur, nitrogen, and hydrogen metabolisms.</title>
        <authorList>
            <person name="Justice N.B."/>
            <person name="Norman A."/>
            <person name="Brown C.T."/>
            <person name="Singh A."/>
            <person name="Thomas B.C."/>
            <person name="Banfield J.F."/>
        </authorList>
    </citation>
    <scope>NUCLEOTIDE SEQUENCE [LARGE SCALE GENOMIC DNA]</scope>
    <source>
        <strain evidence="4">AMDSBA1</strain>
    </source>
</reference>
<comment type="similarity">
    <text evidence="1 3">Belongs to the enoyl-CoA hydratase/isomerase family.</text>
</comment>
<dbReference type="PANTHER" id="PTHR11941:SF54">
    <property type="entry name" value="ENOYL-COA HYDRATASE, MITOCHONDRIAL"/>
    <property type="match status" value="1"/>
</dbReference>
<dbReference type="Gene3D" id="1.10.12.10">
    <property type="entry name" value="Lyase 2-enoyl-coa Hydratase, Chain A, domain 2"/>
    <property type="match status" value="1"/>
</dbReference>